<dbReference type="OrthoDB" id="448250at2759"/>
<feature type="transmembrane region" description="Helical" evidence="7">
    <location>
        <begin position="60"/>
        <end position="77"/>
    </location>
</feature>
<gene>
    <name evidence="8" type="ORF">FCC1311_065982</name>
</gene>
<proteinExistence type="inferred from homology"/>
<evidence type="ECO:0000256" key="5">
    <source>
        <dbReference type="ARBA" id="ARBA00023136"/>
    </source>
</evidence>
<evidence type="ECO:0000256" key="3">
    <source>
        <dbReference type="ARBA" id="ARBA00022692"/>
    </source>
</evidence>
<dbReference type="GO" id="GO:0005783">
    <property type="term" value="C:endoplasmic reticulum"/>
    <property type="evidence" value="ECO:0007669"/>
    <property type="project" value="GOC"/>
</dbReference>
<comment type="subcellular location">
    <subcellularLocation>
        <location evidence="1">Membrane</location>
        <topology evidence="1">Multi-pass membrane protein</topology>
    </subcellularLocation>
</comment>
<name>A0A2R5GJ85_9STRA</name>
<dbReference type="GO" id="GO:0006621">
    <property type="term" value="P:protein retention in ER lumen"/>
    <property type="evidence" value="ECO:0007669"/>
    <property type="project" value="TreeGrafter"/>
</dbReference>
<reference evidence="8 9" key="1">
    <citation type="submission" date="2017-12" db="EMBL/GenBank/DDBJ databases">
        <title>Sequencing, de novo assembly and annotation of complete genome of a new Thraustochytrid species, strain FCC1311.</title>
        <authorList>
            <person name="Sedici K."/>
            <person name="Godart F."/>
            <person name="Aiese Cigliano R."/>
            <person name="Sanseverino W."/>
            <person name="Barakat M."/>
            <person name="Ortet P."/>
            <person name="Marechal E."/>
            <person name="Cagnac O."/>
            <person name="Amato A."/>
        </authorList>
    </citation>
    <scope>NUCLEOTIDE SEQUENCE [LARGE SCALE GENOMIC DNA]</scope>
</reference>
<comment type="caution">
    <text evidence="8">The sequence shown here is derived from an EMBL/GenBank/DDBJ whole genome shotgun (WGS) entry which is preliminary data.</text>
</comment>
<protein>
    <recommendedName>
        <fullName evidence="6">Protein RER1</fullName>
    </recommendedName>
</protein>
<dbReference type="PIRSF" id="PIRSF016013">
    <property type="entry name" value="AtER_Rer1p"/>
    <property type="match status" value="1"/>
</dbReference>
<sequence length="194" mass="22223">MEGGDPRPASAVEKFWAQVGRQYQHLLDKSTVHLKARWAAFAGLLLFYLIRVYMLNGWFIVTYGLGIYLLNMFIGFLSPQVDPETEGPVLPTAGRDTEEYRPFNRRVPEFKFWHKATVAVVVSIGMTFFSFFDIPVFWPILLVYFILLFVMTMRKQIAHMIKHKYVPVSWGKKTYSKKDPLNAPGAAPSKGVAL</sequence>
<dbReference type="EMBL" id="BEYU01000075">
    <property type="protein sequence ID" value="GBG30379.1"/>
    <property type="molecule type" value="Genomic_DNA"/>
</dbReference>
<evidence type="ECO:0000256" key="4">
    <source>
        <dbReference type="ARBA" id="ARBA00022989"/>
    </source>
</evidence>
<evidence type="ECO:0000256" key="1">
    <source>
        <dbReference type="ARBA" id="ARBA00004141"/>
    </source>
</evidence>
<comment type="similarity">
    <text evidence="2 6">Belongs to the RER1 family.</text>
</comment>
<keyword evidence="3 7" id="KW-0812">Transmembrane</keyword>
<accession>A0A2R5GJ85</accession>
<feature type="transmembrane region" description="Helical" evidence="7">
    <location>
        <begin position="36"/>
        <end position="54"/>
    </location>
</feature>
<dbReference type="PANTHER" id="PTHR10743:SF0">
    <property type="entry name" value="PROTEIN RER1"/>
    <property type="match status" value="1"/>
</dbReference>
<evidence type="ECO:0000313" key="9">
    <source>
        <dbReference type="Proteomes" id="UP000241890"/>
    </source>
</evidence>
<evidence type="ECO:0000313" key="8">
    <source>
        <dbReference type="EMBL" id="GBG30379.1"/>
    </source>
</evidence>
<evidence type="ECO:0000256" key="2">
    <source>
        <dbReference type="ARBA" id="ARBA00006070"/>
    </source>
</evidence>
<evidence type="ECO:0000256" key="7">
    <source>
        <dbReference type="SAM" id="Phobius"/>
    </source>
</evidence>
<organism evidence="8 9">
    <name type="scientific">Hondaea fermentalgiana</name>
    <dbReference type="NCBI Taxonomy" id="2315210"/>
    <lineage>
        <taxon>Eukaryota</taxon>
        <taxon>Sar</taxon>
        <taxon>Stramenopiles</taxon>
        <taxon>Bigyra</taxon>
        <taxon>Labyrinthulomycetes</taxon>
        <taxon>Thraustochytrida</taxon>
        <taxon>Thraustochytriidae</taxon>
        <taxon>Hondaea</taxon>
    </lineage>
</organism>
<keyword evidence="4 7" id="KW-1133">Transmembrane helix</keyword>
<dbReference type="InterPro" id="IPR004932">
    <property type="entry name" value="Rer1"/>
</dbReference>
<comment type="function">
    <text evidence="6">Involved in the retrieval of endoplasmic reticulum membrane proteins from the early Golgi compartment.</text>
</comment>
<dbReference type="PANTHER" id="PTHR10743">
    <property type="entry name" value="PROTEIN RER1"/>
    <property type="match status" value="1"/>
</dbReference>
<dbReference type="FunCoup" id="A0A2R5GJ85">
    <property type="interactions" value="413"/>
</dbReference>
<dbReference type="GO" id="GO:0000139">
    <property type="term" value="C:Golgi membrane"/>
    <property type="evidence" value="ECO:0007669"/>
    <property type="project" value="TreeGrafter"/>
</dbReference>
<keyword evidence="9" id="KW-1185">Reference proteome</keyword>
<dbReference type="GO" id="GO:0006890">
    <property type="term" value="P:retrograde vesicle-mediated transport, Golgi to endoplasmic reticulum"/>
    <property type="evidence" value="ECO:0007669"/>
    <property type="project" value="TreeGrafter"/>
</dbReference>
<dbReference type="AlphaFoldDB" id="A0A2R5GJ85"/>
<dbReference type="InParanoid" id="A0A2R5GJ85"/>
<feature type="transmembrane region" description="Helical" evidence="7">
    <location>
        <begin position="136"/>
        <end position="153"/>
    </location>
</feature>
<dbReference type="Pfam" id="PF03248">
    <property type="entry name" value="Rer1"/>
    <property type="match status" value="1"/>
</dbReference>
<evidence type="ECO:0000256" key="6">
    <source>
        <dbReference type="PIRNR" id="PIRNR016013"/>
    </source>
</evidence>
<dbReference type="Proteomes" id="UP000241890">
    <property type="component" value="Unassembled WGS sequence"/>
</dbReference>
<keyword evidence="5 6" id="KW-0472">Membrane</keyword>